<evidence type="ECO:0000313" key="6">
    <source>
        <dbReference type="Proteomes" id="UP001071230"/>
    </source>
</evidence>
<protein>
    <submittedName>
        <fullName evidence="5">Cyclic di-GMP phosphodiesterase response regulator RpfG</fullName>
    </submittedName>
    <submittedName>
        <fullName evidence="4">HD/PDEase domain protein</fullName>
    </submittedName>
</protein>
<evidence type="ECO:0000313" key="4">
    <source>
        <dbReference type="EMBL" id="CAA7599523.1"/>
    </source>
</evidence>
<reference evidence="4" key="2">
    <citation type="submission" date="2020-01" db="EMBL/GenBank/DDBJ databases">
        <authorList>
            <person name="Hornung B."/>
        </authorList>
    </citation>
    <scope>NUCLEOTIDE SEQUENCE</scope>
    <source>
        <strain evidence="4">PacBioINE</strain>
    </source>
</reference>
<feature type="transmembrane region" description="Helical" evidence="1">
    <location>
        <begin position="141"/>
        <end position="164"/>
    </location>
</feature>
<accession>A0A8S0VVH9</accession>
<dbReference type="RefSeq" id="WP_240983321.1">
    <property type="nucleotide sequence ID" value="NZ_CDGJ01000090.1"/>
</dbReference>
<evidence type="ECO:0000259" key="3">
    <source>
        <dbReference type="PROSITE" id="PS51832"/>
    </source>
</evidence>
<dbReference type="InterPro" id="IPR048430">
    <property type="entry name" value="MASE9"/>
</dbReference>
<dbReference type="PROSITE" id="PS51832">
    <property type="entry name" value="HD_GYP"/>
    <property type="match status" value="1"/>
</dbReference>
<keyword evidence="1" id="KW-1133">Transmembrane helix</keyword>
<dbReference type="InterPro" id="IPR037522">
    <property type="entry name" value="HD_GYP_dom"/>
</dbReference>
<dbReference type="CDD" id="cd00077">
    <property type="entry name" value="HDc"/>
    <property type="match status" value="1"/>
</dbReference>
<evidence type="ECO:0000256" key="1">
    <source>
        <dbReference type="SAM" id="Phobius"/>
    </source>
</evidence>
<feature type="transmembrane region" description="Helical" evidence="1">
    <location>
        <begin position="107"/>
        <end position="129"/>
    </location>
</feature>
<feature type="transmembrane region" description="Helical" evidence="1">
    <location>
        <begin position="69"/>
        <end position="95"/>
    </location>
</feature>
<keyword evidence="1" id="KW-0472">Membrane</keyword>
<name>A0A8S0VVH9_9FIRM</name>
<gene>
    <name evidence="4" type="ORF">DEACI_0149</name>
    <name evidence="5" type="ORF">DEACI_3171</name>
</gene>
<dbReference type="InterPro" id="IPR006675">
    <property type="entry name" value="HDIG_dom"/>
</dbReference>
<feature type="domain" description="HD" evidence="2">
    <location>
        <begin position="248"/>
        <end position="370"/>
    </location>
</feature>
<dbReference type="EMBL" id="CDGJ01000090">
    <property type="protein sequence ID" value="CEJ08692.1"/>
    <property type="molecule type" value="Genomic_DNA"/>
</dbReference>
<dbReference type="PROSITE" id="PS51831">
    <property type="entry name" value="HD"/>
    <property type="match status" value="1"/>
</dbReference>
<dbReference type="Pfam" id="PF20972">
    <property type="entry name" value="MASE9"/>
    <property type="match status" value="1"/>
</dbReference>
<dbReference type="Proteomes" id="UP001071230">
    <property type="component" value="Unassembled WGS sequence"/>
</dbReference>
<reference evidence="5" key="1">
    <citation type="submission" date="2014-11" db="EMBL/GenBank/DDBJ databases">
        <authorList>
            <person name="Hornung B.V."/>
        </authorList>
    </citation>
    <scope>NUCLEOTIDE SEQUENCE</scope>
    <source>
        <strain evidence="5">INE</strain>
    </source>
</reference>
<feature type="transmembrane region" description="Helical" evidence="1">
    <location>
        <begin position="40"/>
        <end position="57"/>
    </location>
</feature>
<dbReference type="InterPro" id="IPR006674">
    <property type="entry name" value="HD_domain"/>
</dbReference>
<dbReference type="InterPro" id="IPR003607">
    <property type="entry name" value="HD/PDEase_dom"/>
</dbReference>
<dbReference type="Pfam" id="PF13487">
    <property type="entry name" value="HD_5"/>
    <property type="match status" value="1"/>
</dbReference>
<keyword evidence="6" id="KW-1185">Reference proteome</keyword>
<proteinExistence type="predicted"/>
<feature type="transmembrane region" description="Helical" evidence="1">
    <location>
        <begin position="203"/>
        <end position="220"/>
    </location>
</feature>
<dbReference type="KEGG" id="aacx:DEACI_0149"/>
<evidence type="ECO:0000313" key="5">
    <source>
        <dbReference type="EMBL" id="CEJ08692.1"/>
    </source>
</evidence>
<dbReference type="NCBIfam" id="TIGR00277">
    <property type="entry name" value="HDIG"/>
    <property type="match status" value="1"/>
</dbReference>
<evidence type="ECO:0000259" key="2">
    <source>
        <dbReference type="PROSITE" id="PS51831"/>
    </source>
</evidence>
<feature type="transmembrane region" description="Helical" evidence="1">
    <location>
        <begin position="12"/>
        <end position="28"/>
    </location>
</feature>
<sequence length="429" mass="47049">MKSMPKPFLPLFRFMVVTALLILALAVWKTPWNWPNVRNLIVFASLAVLSESLPVPLPKGGFVTVTYAMFFAATVSFPDGVVCVVAAVAGLLVFGKEVKGDPLYKRVFNAAQFVVSSTAGLLVVLLSGLRAFRLTPFSVGVYVIATLAHMLVNIAIVTVALGLLQGKSSKAIWSSNIRWAVPNFLTLAPLGLLVALVYQNYGVLGLILLVLPLLISRHSFRLYMDMRQNYLDTVEALVQALEAKDAYTSGHSGRVADLSARMAEALGLSEERTEFIKYAAVLHDVGKIGVSEQVLNKPGRLTDDEWQEVQSHPVVGESIVKKITFLFDVGLVIRHHHEHYDGSGYPDRLVGEAIPLESRIIAVADSFDAITSNRSYRKGKSRDEAITELRHVAGTQLDPRLVAILIKILGEEEKCARVKKCALGEMQQT</sequence>
<keyword evidence="1" id="KW-0812">Transmembrane</keyword>
<dbReference type="SMART" id="SM00471">
    <property type="entry name" value="HDc"/>
    <property type="match status" value="1"/>
</dbReference>
<organism evidence="4">
    <name type="scientific">Acididesulfobacillus acetoxydans</name>
    <dbReference type="NCBI Taxonomy" id="1561005"/>
    <lineage>
        <taxon>Bacteria</taxon>
        <taxon>Bacillati</taxon>
        <taxon>Bacillota</taxon>
        <taxon>Clostridia</taxon>
        <taxon>Eubacteriales</taxon>
        <taxon>Peptococcaceae</taxon>
        <taxon>Acididesulfobacillus</taxon>
    </lineage>
</organism>
<feature type="transmembrane region" description="Helical" evidence="1">
    <location>
        <begin position="176"/>
        <end position="197"/>
    </location>
</feature>
<dbReference type="Proteomes" id="UP000836597">
    <property type="component" value="Chromosome"/>
</dbReference>
<dbReference type="Gene3D" id="1.10.3210.10">
    <property type="entry name" value="Hypothetical protein af1432"/>
    <property type="match status" value="1"/>
</dbReference>
<dbReference type="AlphaFoldDB" id="A0A8S0VVH9"/>
<dbReference type="PANTHER" id="PTHR43155">
    <property type="entry name" value="CYCLIC DI-GMP PHOSPHODIESTERASE PA4108-RELATED"/>
    <property type="match status" value="1"/>
</dbReference>
<dbReference type="EMBL" id="LR746496">
    <property type="protein sequence ID" value="CAA7599523.1"/>
    <property type="molecule type" value="Genomic_DNA"/>
</dbReference>
<dbReference type="SUPFAM" id="SSF109604">
    <property type="entry name" value="HD-domain/PDEase-like"/>
    <property type="match status" value="1"/>
</dbReference>
<feature type="domain" description="HD-GYP" evidence="3">
    <location>
        <begin position="226"/>
        <end position="421"/>
    </location>
</feature>